<sequence length="563" mass="65022">MRVCYYDLLSIERQATADEIKKAYRRQALVWHPDKNGDRVQEATERFALIQEAYEVLSDPQERSWYDGHRDAILKGDDHRGQRDSSAGMGSENLMRYFSVSEYRGYDDSAQGFYSVYRSLFQKLANEEEEAYRNNPEQDDDDDNGPGFGSSSMYTTLPSFGNSKTPFADNDGYLGFGAYARDFYAAWSNFSTRKTFQWADKWRLSDAPNRYVRRAMEKENKKAREVAKKDYNDTIRNLAVFIKKRDPRMKLYQEEEQKRKEEAAALQKAKLLREKQELQAQRANYQEQEWEKVDDKRLDDYLSDEDETTGGGDGEVEESDFYCVVCDKFYKSEHQLSSHESSRKHTRLAWRMKKQMMADEEDFAFTTATLDQQPTNDDTDYGNGDNDLHGNGDDDLSIPEPVTKPKKKNKQKKKMTPHWGFDEVEQDLLANEEEIDHVTALAATLELEQSSRRRKRNGKHATGESIPTQSVESNQVPDETQDGTTNEEPPVAKESAKTKREKRKEKKKQKEEEEESKIANNVCNVCGDSFETRNKLFSHVNTTGHALAASGDYKPKGGRSKRR</sequence>
<evidence type="ECO:0000256" key="4">
    <source>
        <dbReference type="SAM" id="Coils"/>
    </source>
</evidence>
<evidence type="ECO:0000256" key="1">
    <source>
        <dbReference type="ARBA" id="ARBA00022723"/>
    </source>
</evidence>
<dbReference type="FunCoup" id="A0A168RA13">
    <property type="interactions" value="828"/>
</dbReference>
<dbReference type="InterPro" id="IPR036236">
    <property type="entry name" value="Znf_C2H2_sf"/>
</dbReference>
<proteinExistence type="predicted"/>
<dbReference type="InParanoid" id="A0A168RA13"/>
<feature type="region of interest" description="Disordered" evidence="5">
    <location>
        <begin position="128"/>
        <end position="155"/>
    </location>
</feature>
<evidence type="ECO:0000313" key="7">
    <source>
        <dbReference type="EMBL" id="SAM06365.1"/>
    </source>
</evidence>
<dbReference type="SUPFAM" id="SSF46565">
    <property type="entry name" value="Chaperone J-domain"/>
    <property type="match status" value="1"/>
</dbReference>
<gene>
    <name evidence="7" type="primary">ABSGL_12254.1 scaffold 12745</name>
</gene>
<keyword evidence="3" id="KW-0862">Zinc</keyword>
<protein>
    <recommendedName>
        <fullName evidence="6">J domain-containing protein</fullName>
    </recommendedName>
</protein>
<dbReference type="EMBL" id="LT554591">
    <property type="protein sequence ID" value="SAM06365.1"/>
    <property type="molecule type" value="Genomic_DNA"/>
</dbReference>
<evidence type="ECO:0000259" key="6">
    <source>
        <dbReference type="PROSITE" id="PS50076"/>
    </source>
</evidence>
<keyword evidence="1" id="KW-0479">Metal-binding</keyword>
<dbReference type="STRING" id="4829.A0A168RA13"/>
<dbReference type="Gene3D" id="1.10.287.110">
    <property type="entry name" value="DnaJ domain"/>
    <property type="match status" value="1"/>
</dbReference>
<dbReference type="Proteomes" id="UP000078561">
    <property type="component" value="Unassembled WGS sequence"/>
</dbReference>
<dbReference type="GO" id="GO:0003676">
    <property type="term" value="F:nucleic acid binding"/>
    <property type="evidence" value="ECO:0007669"/>
    <property type="project" value="InterPro"/>
</dbReference>
<dbReference type="InterPro" id="IPR003604">
    <property type="entry name" value="Matrin/U1-like-C_Znf_C2H2"/>
</dbReference>
<evidence type="ECO:0000256" key="3">
    <source>
        <dbReference type="ARBA" id="ARBA00022833"/>
    </source>
</evidence>
<feature type="compositionally biased region" description="Polar residues" evidence="5">
    <location>
        <begin position="465"/>
        <end position="487"/>
    </location>
</feature>
<dbReference type="FunFam" id="1.10.287.110:FF:000046">
    <property type="entry name" value="dnaJ homolog subfamily C member 21"/>
    <property type="match status" value="1"/>
</dbReference>
<keyword evidence="8" id="KW-1185">Reference proteome</keyword>
<dbReference type="OrthoDB" id="5894at2759"/>
<feature type="region of interest" description="Disordered" evidence="5">
    <location>
        <begin position="296"/>
        <end position="315"/>
    </location>
</feature>
<dbReference type="PROSITE" id="PS00636">
    <property type="entry name" value="DNAJ_1"/>
    <property type="match status" value="1"/>
</dbReference>
<dbReference type="PANTHER" id="PTHR44029">
    <property type="entry name" value="DNAJ HOMOLOG SUBFAMILY C MEMBER 21"/>
    <property type="match status" value="1"/>
</dbReference>
<evidence type="ECO:0000256" key="2">
    <source>
        <dbReference type="ARBA" id="ARBA00022771"/>
    </source>
</evidence>
<dbReference type="InterPro" id="IPR054076">
    <property type="entry name" value="ZUO1-like_ZHD"/>
</dbReference>
<reference evidence="7" key="1">
    <citation type="submission" date="2016-04" db="EMBL/GenBank/DDBJ databases">
        <authorList>
            <person name="Evans L.H."/>
            <person name="Alamgir A."/>
            <person name="Owens N."/>
            <person name="Weber N.D."/>
            <person name="Virtaneva K."/>
            <person name="Barbian K."/>
            <person name="Babar A."/>
            <person name="Rosenke K."/>
        </authorList>
    </citation>
    <scope>NUCLEOTIDE SEQUENCE [LARGE SCALE GENOMIC DNA]</scope>
    <source>
        <strain evidence="7">CBS 101.48</strain>
    </source>
</reference>
<dbReference type="Pfam" id="PF00226">
    <property type="entry name" value="DnaJ"/>
    <property type="match status" value="1"/>
</dbReference>
<organism evidence="7">
    <name type="scientific">Absidia glauca</name>
    <name type="common">Pin mould</name>
    <dbReference type="NCBI Taxonomy" id="4829"/>
    <lineage>
        <taxon>Eukaryota</taxon>
        <taxon>Fungi</taxon>
        <taxon>Fungi incertae sedis</taxon>
        <taxon>Mucoromycota</taxon>
        <taxon>Mucoromycotina</taxon>
        <taxon>Mucoromycetes</taxon>
        <taxon>Mucorales</taxon>
        <taxon>Cunninghamellaceae</taxon>
        <taxon>Absidia</taxon>
    </lineage>
</organism>
<dbReference type="Pfam" id="PF12171">
    <property type="entry name" value="zf-C2H2_jaz"/>
    <property type="match status" value="1"/>
</dbReference>
<keyword evidence="2" id="KW-0863">Zinc-finger</keyword>
<feature type="compositionally biased region" description="Acidic residues" evidence="5">
    <location>
        <begin position="301"/>
        <end position="315"/>
    </location>
</feature>
<dbReference type="InterPro" id="IPR022755">
    <property type="entry name" value="Znf_C2H2_jaz"/>
</dbReference>
<dbReference type="Gene3D" id="3.30.160.60">
    <property type="entry name" value="Classic Zinc Finger"/>
    <property type="match status" value="1"/>
</dbReference>
<name>A0A168RA13_ABSGL</name>
<feature type="region of interest" description="Disordered" evidence="5">
    <location>
        <begin position="363"/>
        <end position="421"/>
    </location>
</feature>
<keyword evidence="4" id="KW-0175">Coiled coil</keyword>
<dbReference type="InterPro" id="IPR018253">
    <property type="entry name" value="DnaJ_domain_CS"/>
</dbReference>
<dbReference type="PANTHER" id="PTHR44029:SF1">
    <property type="entry name" value="DNAJ HOMOLOG SUBFAMILY C MEMBER 21"/>
    <property type="match status" value="1"/>
</dbReference>
<feature type="domain" description="J" evidence="6">
    <location>
        <begin position="4"/>
        <end position="70"/>
    </location>
</feature>
<feature type="coiled-coil region" evidence="4">
    <location>
        <begin position="249"/>
        <end position="291"/>
    </location>
</feature>
<dbReference type="InterPro" id="IPR013087">
    <property type="entry name" value="Znf_C2H2_type"/>
</dbReference>
<feature type="region of interest" description="Disordered" evidence="5">
    <location>
        <begin position="445"/>
        <end position="521"/>
    </location>
</feature>
<dbReference type="AlphaFoldDB" id="A0A168RA13"/>
<dbReference type="SMART" id="SM00355">
    <property type="entry name" value="ZnF_C2H2"/>
    <property type="match status" value="2"/>
</dbReference>
<dbReference type="SMART" id="SM00271">
    <property type="entry name" value="DnaJ"/>
    <property type="match status" value="1"/>
</dbReference>
<evidence type="ECO:0000313" key="8">
    <source>
        <dbReference type="Proteomes" id="UP000078561"/>
    </source>
</evidence>
<feature type="region of interest" description="Disordered" evidence="5">
    <location>
        <begin position="542"/>
        <end position="563"/>
    </location>
</feature>
<dbReference type="SMART" id="SM00451">
    <property type="entry name" value="ZnF_U1"/>
    <property type="match status" value="1"/>
</dbReference>
<dbReference type="InterPro" id="IPR051964">
    <property type="entry name" value="Chaperone_stress_response"/>
</dbReference>
<dbReference type="Pfam" id="PF21884">
    <property type="entry name" value="ZUO1-like_ZHD"/>
    <property type="match status" value="1"/>
</dbReference>
<feature type="compositionally biased region" description="Basic residues" evidence="5">
    <location>
        <begin position="404"/>
        <end position="416"/>
    </location>
</feature>
<accession>A0A168RA13</accession>
<evidence type="ECO:0000256" key="5">
    <source>
        <dbReference type="SAM" id="MobiDB-lite"/>
    </source>
</evidence>
<dbReference type="GO" id="GO:0008270">
    <property type="term" value="F:zinc ion binding"/>
    <property type="evidence" value="ECO:0007669"/>
    <property type="project" value="UniProtKB-KW"/>
</dbReference>
<dbReference type="GO" id="GO:0005737">
    <property type="term" value="C:cytoplasm"/>
    <property type="evidence" value="ECO:0007669"/>
    <property type="project" value="TreeGrafter"/>
</dbReference>
<dbReference type="PROSITE" id="PS50076">
    <property type="entry name" value="DNAJ_2"/>
    <property type="match status" value="1"/>
</dbReference>
<dbReference type="InterPro" id="IPR036869">
    <property type="entry name" value="J_dom_sf"/>
</dbReference>
<dbReference type="SUPFAM" id="SSF57667">
    <property type="entry name" value="beta-beta-alpha zinc fingers"/>
    <property type="match status" value="1"/>
</dbReference>
<dbReference type="CDD" id="cd06257">
    <property type="entry name" value="DnaJ"/>
    <property type="match status" value="1"/>
</dbReference>
<dbReference type="OMA" id="RANHEES"/>
<dbReference type="InterPro" id="IPR001623">
    <property type="entry name" value="DnaJ_domain"/>
</dbReference>
<dbReference type="PRINTS" id="PR00625">
    <property type="entry name" value="JDOMAIN"/>
</dbReference>
<dbReference type="PROSITE" id="PS00028">
    <property type="entry name" value="ZINC_FINGER_C2H2_1"/>
    <property type="match status" value="2"/>
</dbReference>